<proteinExistence type="predicted"/>
<reference evidence="2 3" key="1">
    <citation type="journal article" date="2011" name="Microbiology">
        <title>Transcriptome response to different carbon sources in Acetobacter aceti.</title>
        <authorList>
            <person name="Sakurai K."/>
            <person name="Arai H."/>
            <person name="Ishii M."/>
            <person name="Igarashi Y."/>
        </authorList>
    </citation>
    <scope>NUCLEOTIDE SEQUENCE [LARGE SCALE GENOMIC DNA]</scope>
    <source>
        <strain evidence="2 3">NBRC 14818</strain>
    </source>
</reference>
<dbReference type="Proteomes" id="UP000516424">
    <property type="component" value="Chromosome"/>
</dbReference>
<dbReference type="EMBL" id="AP023410">
    <property type="protein sequence ID" value="BCK77362.1"/>
    <property type="molecule type" value="Genomic_DNA"/>
</dbReference>
<keyword evidence="1" id="KW-0472">Membrane</keyword>
<gene>
    <name evidence="2" type="ORF">EMQ_2968</name>
</gene>
<dbReference type="AlphaFoldDB" id="A0AB33IHG2"/>
<feature type="transmembrane region" description="Helical" evidence="1">
    <location>
        <begin position="21"/>
        <end position="40"/>
    </location>
</feature>
<accession>A0AB33IHG2</accession>
<evidence type="ECO:0000256" key="1">
    <source>
        <dbReference type="SAM" id="Phobius"/>
    </source>
</evidence>
<evidence type="ECO:0000313" key="3">
    <source>
        <dbReference type="Proteomes" id="UP000516424"/>
    </source>
</evidence>
<keyword evidence="3" id="KW-1185">Reference proteome</keyword>
<protein>
    <submittedName>
        <fullName evidence="2">Uncharacterized protein</fullName>
    </submittedName>
</protein>
<keyword evidence="1" id="KW-0812">Transmembrane</keyword>
<evidence type="ECO:0000313" key="2">
    <source>
        <dbReference type="EMBL" id="BCK77362.1"/>
    </source>
</evidence>
<name>A0AB33IHG2_ACEAC</name>
<dbReference type="RefSeq" id="WP_018307766.1">
    <property type="nucleotide sequence ID" value="NZ_AP023410.1"/>
</dbReference>
<sequence>MAENGLSTPVSKRAEETCANILAAVLVSFLIALSVVGLASCDPVTTGHAYAVEAVR</sequence>
<organism evidence="2 3">
    <name type="scientific">Acetobacter aceti NBRC 14818</name>
    <dbReference type="NCBI Taxonomy" id="887700"/>
    <lineage>
        <taxon>Bacteria</taxon>
        <taxon>Pseudomonadati</taxon>
        <taxon>Pseudomonadota</taxon>
        <taxon>Alphaproteobacteria</taxon>
        <taxon>Acetobacterales</taxon>
        <taxon>Acetobacteraceae</taxon>
        <taxon>Acetobacter</taxon>
        <taxon>Acetobacter subgen. Acetobacter</taxon>
    </lineage>
</organism>
<keyword evidence="1" id="KW-1133">Transmembrane helix</keyword>